<dbReference type="PANTHER" id="PTHR35046:SF9">
    <property type="entry name" value="RNA-DIRECTED DNA POLYMERASE"/>
    <property type="match status" value="1"/>
</dbReference>
<dbReference type="Proteomes" id="UP000257109">
    <property type="component" value="Unassembled WGS sequence"/>
</dbReference>
<feature type="compositionally biased region" description="Polar residues" evidence="1">
    <location>
        <begin position="9"/>
        <end position="22"/>
    </location>
</feature>
<dbReference type="PANTHER" id="PTHR35046">
    <property type="entry name" value="ZINC KNUCKLE (CCHC-TYPE) FAMILY PROTEIN"/>
    <property type="match status" value="1"/>
</dbReference>
<proteinExistence type="predicted"/>
<keyword evidence="3" id="KW-1185">Reference proteome</keyword>
<comment type="caution">
    <text evidence="2">The sequence shown here is derived from an EMBL/GenBank/DDBJ whole genome shotgun (WGS) entry which is preliminary data.</text>
</comment>
<reference evidence="2" key="1">
    <citation type="submission" date="2018-05" db="EMBL/GenBank/DDBJ databases">
        <title>Draft genome of Mucuna pruriens seed.</title>
        <authorList>
            <person name="Nnadi N.E."/>
            <person name="Vos R."/>
            <person name="Hasami M.H."/>
            <person name="Devisetty U.K."/>
            <person name="Aguiy J.C."/>
        </authorList>
    </citation>
    <scope>NUCLEOTIDE SEQUENCE [LARGE SCALE GENOMIC DNA]</scope>
    <source>
        <strain evidence="2">JCA_2017</strain>
    </source>
</reference>
<evidence type="ECO:0000313" key="2">
    <source>
        <dbReference type="EMBL" id="RDX82275.1"/>
    </source>
</evidence>
<feature type="non-terminal residue" evidence="2">
    <location>
        <position position="1"/>
    </location>
</feature>
<sequence length="123" mass="14187">MILRDNGDIESQSSQKKTSTLGSEDVYSSEGASKELDDLTMRKLIITFIEDDQSQMENIFTQDYKDEIICDVVLIEATHVLLGRPWQFDRKVTHDGVTNKFSFVHKDKKVTLKPLNHREVIKD</sequence>
<dbReference type="EMBL" id="QJKJ01007675">
    <property type="protein sequence ID" value="RDX82275.1"/>
    <property type="molecule type" value="Genomic_DNA"/>
</dbReference>
<protein>
    <submittedName>
        <fullName evidence="2">Uncharacterized protein</fullName>
    </submittedName>
</protein>
<dbReference type="AlphaFoldDB" id="A0A371FVA4"/>
<name>A0A371FVA4_MUCPR</name>
<dbReference type="OrthoDB" id="1747743at2759"/>
<feature type="region of interest" description="Disordered" evidence="1">
    <location>
        <begin position="1"/>
        <end position="29"/>
    </location>
</feature>
<evidence type="ECO:0000313" key="3">
    <source>
        <dbReference type="Proteomes" id="UP000257109"/>
    </source>
</evidence>
<evidence type="ECO:0000256" key="1">
    <source>
        <dbReference type="SAM" id="MobiDB-lite"/>
    </source>
</evidence>
<organism evidence="2 3">
    <name type="scientific">Mucuna pruriens</name>
    <name type="common">Velvet bean</name>
    <name type="synonym">Dolichos pruriens</name>
    <dbReference type="NCBI Taxonomy" id="157652"/>
    <lineage>
        <taxon>Eukaryota</taxon>
        <taxon>Viridiplantae</taxon>
        <taxon>Streptophyta</taxon>
        <taxon>Embryophyta</taxon>
        <taxon>Tracheophyta</taxon>
        <taxon>Spermatophyta</taxon>
        <taxon>Magnoliopsida</taxon>
        <taxon>eudicotyledons</taxon>
        <taxon>Gunneridae</taxon>
        <taxon>Pentapetalae</taxon>
        <taxon>rosids</taxon>
        <taxon>fabids</taxon>
        <taxon>Fabales</taxon>
        <taxon>Fabaceae</taxon>
        <taxon>Papilionoideae</taxon>
        <taxon>50 kb inversion clade</taxon>
        <taxon>NPAAA clade</taxon>
        <taxon>indigoferoid/millettioid clade</taxon>
        <taxon>Phaseoleae</taxon>
        <taxon>Mucuna</taxon>
    </lineage>
</organism>
<accession>A0A371FVA4</accession>
<gene>
    <name evidence="2" type="ORF">CR513_36937</name>
</gene>